<sequence>MFQPYEPPKKKGSEEAKGNLQQLMEARKFTKACTAIQALLRSRNAKDTVSELAITKAQSKISDIKKLKLMLGDKLKVLPLKNLKELINLAIMTKRWEVFWELRDWIEASYNCQQPDFNIFGSKNNWNLIVNVGVWLARAFQNEESAGKFILAFFEVPRFEIPSFHMFLLYSQLVCDENLLKSCKKHLEIKTLLASDNKITKDIQILLHLTLLSNLLYYQINIEELSQSDRSLIYDHFVDIQGFIVEHVLSIPRMSKFILQDPYCNSVKWKEMIQSYYYGQLLTRNTLGYDEKEIYLFANLWELFSAKLFSSMSPSEMAPLLMTCAKAVTKLTPRLLESDSSACISEPTNLKVLRKQLSIFTDPNKLSSIFLKVFDHGHDEFTDQFNPSVAQDLCQIYNTFLEKCQTSKEAQFVVTGIMGGIAFNKKVLYRIWKFIQLFCDVNVFLNPDSLASTNRNPEFYKFSPALSLFCCSYQSLLLIVDDAEFPYIFDEGELIYFTDFIIQLVHAGLLHQDLNPVAENLVSSACKVLKLLHEFNSSKHFFEEAQFQLPHNQLNELIDKMTEDSKILSPIIQRFPFCLPFTVRAEILSMNIAQTKELYMAAPSTRIVVRRENLMVDSIAQIINVPDIRGKLEVIFVNALGTVEEGIDAGGLFKEYWTSLSAEAFNPQYGLFSVTSDQCLYPNPASELFFGKEHLGMFFLVGRILGKAIYERITVEPKFAEFFLRKMVGKYNFLEDLKSLDKEVYQNLKFLKNYQGNAEDLSLNFVVTNVDGSEVELIPKGRDKSVTNDNKLQYIYKLADYRLNVQIKDQCSAIFKGLSELIPSSWLSMFTPSEMQIIISGTTEKIDIEDLKIHTRYIDCSHRDSFVKYFWQALESFSSEELSLLLRFVTSCPRPPLFGFKNLYPPFTISKVPIDRDDEKLPTAQTCVNTLRLPTYTSVKRTKEKLLYSIKSGAGFEFR</sequence>
<dbReference type="InterPro" id="IPR000569">
    <property type="entry name" value="HECT_dom"/>
</dbReference>
<dbReference type="Pfam" id="PF00632">
    <property type="entry name" value="HECT"/>
    <property type="match status" value="1"/>
</dbReference>
<protein>
    <recommendedName>
        <fullName evidence="2">HECT-type E3 ubiquitin transferase</fullName>
        <ecNumber evidence="2">2.3.2.26</ecNumber>
    </recommendedName>
</protein>
<dbReference type="GO" id="GO:0000209">
    <property type="term" value="P:protein polyubiquitination"/>
    <property type="evidence" value="ECO:0007669"/>
    <property type="project" value="InterPro"/>
</dbReference>
<feature type="active site" description="Glycyl thioester intermediate" evidence="5">
    <location>
        <position position="927"/>
    </location>
</feature>
<evidence type="ECO:0000256" key="5">
    <source>
        <dbReference type="PROSITE-ProRule" id="PRU00104"/>
    </source>
</evidence>
<dbReference type="CDD" id="cd00078">
    <property type="entry name" value="HECTc"/>
    <property type="match status" value="1"/>
</dbReference>
<dbReference type="SUPFAM" id="SSF56204">
    <property type="entry name" value="Hect, E3 ligase catalytic domain"/>
    <property type="match status" value="1"/>
</dbReference>
<evidence type="ECO:0000313" key="8">
    <source>
        <dbReference type="Proteomes" id="UP001162131"/>
    </source>
</evidence>
<dbReference type="Proteomes" id="UP001162131">
    <property type="component" value="Unassembled WGS sequence"/>
</dbReference>
<dbReference type="PROSITE" id="PS50237">
    <property type="entry name" value="HECT"/>
    <property type="match status" value="1"/>
</dbReference>
<dbReference type="PANTHER" id="PTHR45700:SF2">
    <property type="entry name" value="UBIQUITIN-PROTEIN LIGASE E3C"/>
    <property type="match status" value="1"/>
</dbReference>
<dbReference type="EC" id="2.3.2.26" evidence="2"/>
<evidence type="ECO:0000256" key="4">
    <source>
        <dbReference type="ARBA" id="ARBA00022786"/>
    </source>
</evidence>
<comment type="catalytic activity">
    <reaction evidence="1">
        <text>S-ubiquitinyl-[E2 ubiquitin-conjugating enzyme]-L-cysteine + [acceptor protein]-L-lysine = [E2 ubiquitin-conjugating enzyme]-L-cysteine + N(6)-ubiquitinyl-[acceptor protein]-L-lysine.</text>
        <dbReference type="EC" id="2.3.2.26"/>
    </reaction>
</comment>
<evidence type="ECO:0000256" key="1">
    <source>
        <dbReference type="ARBA" id="ARBA00000885"/>
    </source>
</evidence>
<dbReference type="GO" id="GO:0006511">
    <property type="term" value="P:ubiquitin-dependent protein catabolic process"/>
    <property type="evidence" value="ECO:0007669"/>
    <property type="project" value="TreeGrafter"/>
</dbReference>
<dbReference type="EMBL" id="CAJZBQ010000035">
    <property type="protein sequence ID" value="CAG9324092.1"/>
    <property type="molecule type" value="Genomic_DNA"/>
</dbReference>
<dbReference type="GO" id="GO:0061630">
    <property type="term" value="F:ubiquitin protein ligase activity"/>
    <property type="evidence" value="ECO:0007669"/>
    <property type="project" value="UniProtKB-EC"/>
</dbReference>
<reference evidence="7" key="1">
    <citation type="submission" date="2021-09" db="EMBL/GenBank/DDBJ databases">
        <authorList>
            <consortium name="AG Swart"/>
            <person name="Singh M."/>
            <person name="Singh A."/>
            <person name="Seah K."/>
            <person name="Emmerich C."/>
        </authorList>
    </citation>
    <scope>NUCLEOTIDE SEQUENCE</scope>
    <source>
        <strain evidence="7">ATCC30299</strain>
    </source>
</reference>
<keyword evidence="4 5" id="KW-0833">Ubl conjugation pathway</keyword>
<accession>A0AAU9JG89</accession>
<evidence type="ECO:0000256" key="3">
    <source>
        <dbReference type="ARBA" id="ARBA00022679"/>
    </source>
</evidence>
<comment type="caution">
    <text evidence="7">The sequence shown here is derived from an EMBL/GenBank/DDBJ whole genome shotgun (WGS) entry which is preliminary data.</text>
</comment>
<organism evidence="7 8">
    <name type="scientific">Blepharisma stoltei</name>
    <dbReference type="NCBI Taxonomy" id="1481888"/>
    <lineage>
        <taxon>Eukaryota</taxon>
        <taxon>Sar</taxon>
        <taxon>Alveolata</taxon>
        <taxon>Ciliophora</taxon>
        <taxon>Postciliodesmatophora</taxon>
        <taxon>Heterotrichea</taxon>
        <taxon>Heterotrichida</taxon>
        <taxon>Blepharismidae</taxon>
        <taxon>Blepharisma</taxon>
    </lineage>
</organism>
<keyword evidence="3" id="KW-0808">Transferase</keyword>
<name>A0AAU9JG89_9CILI</name>
<dbReference type="PANTHER" id="PTHR45700">
    <property type="entry name" value="UBIQUITIN-PROTEIN LIGASE E3C"/>
    <property type="match status" value="1"/>
</dbReference>
<gene>
    <name evidence="7" type="ORF">BSTOLATCC_MIC35113</name>
</gene>
<feature type="domain" description="HECT" evidence="6">
    <location>
        <begin position="624"/>
        <end position="959"/>
    </location>
</feature>
<dbReference type="Gene3D" id="3.90.1750.10">
    <property type="entry name" value="Hect, E3 ligase catalytic domains"/>
    <property type="match status" value="1"/>
</dbReference>
<proteinExistence type="predicted"/>
<dbReference type="AlphaFoldDB" id="A0AAU9JG89"/>
<dbReference type="Gene3D" id="3.30.2160.10">
    <property type="entry name" value="Hect, E3 ligase catalytic domain"/>
    <property type="match status" value="1"/>
</dbReference>
<dbReference type="FunFam" id="3.30.2160.10:FF:000002">
    <property type="entry name" value="Putative Ubiquitin-protein ligase E3C"/>
    <property type="match status" value="1"/>
</dbReference>
<evidence type="ECO:0000256" key="2">
    <source>
        <dbReference type="ARBA" id="ARBA00012485"/>
    </source>
</evidence>
<dbReference type="SMART" id="SM00119">
    <property type="entry name" value="HECTc"/>
    <property type="match status" value="1"/>
</dbReference>
<evidence type="ECO:0000313" key="7">
    <source>
        <dbReference type="EMBL" id="CAG9324092.1"/>
    </source>
</evidence>
<dbReference type="InterPro" id="IPR035983">
    <property type="entry name" value="Hect_E3_ubiquitin_ligase"/>
</dbReference>
<dbReference type="InterPro" id="IPR044611">
    <property type="entry name" value="E3A/B/C-like"/>
</dbReference>
<dbReference type="Gene3D" id="3.30.2410.10">
    <property type="entry name" value="Hect, E3 ligase catalytic domain"/>
    <property type="match status" value="1"/>
</dbReference>
<keyword evidence="8" id="KW-1185">Reference proteome</keyword>
<evidence type="ECO:0000259" key="6">
    <source>
        <dbReference type="PROSITE" id="PS50237"/>
    </source>
</evidence>